<dbReference type="Pfam" id="PF01063">
    <property type="entry name" value="Aminotran_4"/>
    <property type="match status" value="1"/>
</dbReference>
<dbReference type="PANTHER" id="PTHR47703">
    <property type="entry name" value="D-AMINOACID AMINOTRANSFERASE-LIKE PLP-DEPENDENT ENZYMES SUPERFAMILY PROTEIN"/>
    <property type="match status" value="1"/>
</dbReference>
<keyword evidence="2" id="KW-1185">Reference proteome</keyword>
<dbReference type="InterPro" id="IPR036038">
    <property type="entry name" value="Aminotransferase-like"/>
</dbReference>
<dbReference type="PANTHER" id="PTHR47703:SF2">
    <property type="entry name" value="D-AMINOACID AMINOTRANSFERASE-LIKE PLP-DEPENDENT ENZYMES SUPERFAMILY PROTEIN"/>
    <property type="match status" value="1"/>
</dbReference>
<evidence type="ECO:0000313" key="1">
    <source>
        <dbReference type="EMBL" id="EJK60050.1"/>
    </source>
</evidence>
<name>K0S438_THAOC</name>
<protein>
    <submittedName>
        <fullName evidence="1">Uncharacterized protein</fullName>
    </submittedName>
</protein>
<gene>
    <name evidence="1" type="ORF">THAOC_19662</name>
</gene>
<dbReference type="OrthoDB" id="59470at2759"/>
<accession>K0S438</accession>
<dbReference type="SUPFAM" id="SSF56752">
    <property type="entry name" value="D-aminoacid aminotransferase-like PLP-dependent enzymes"/>
    <property type="match status" value="1"/>
</dbReference>
<dbReference type="EMBL" id="AGNL01021647">
    <property type="protein sequence ID" value="EJK60050.1"/>
    <property type="molecule type" value="Genomic_DNA"/>
</dbReference>
<organism evidence="1 2">
    <name type="scientific">Thalassiosira oceanica</name>
    <name type="common">Marine diatom</name>
    <dbReference type="NCBI Taxonomy" id="159749"/>
    <lineage>
        <taxon>Eukaryota</taxon>
        <taxon>Sar</taxon>
        <taxon>Stramenopiles</taxon>
        <taxon>Ochrophyta</taxon>
        <taxon>Bacillariophyta</taxon>
        <taxon>Coscinodiscophyceae</taxon>
        <taxon>Thalassiosirophycidae</taxon>
        <taxon>Thalassiosirales</taxon>
        <taxon>Thalassiosiraceae</taxon>
        <taxon>Thalassiosira</taxon>
    </lineage>
</organism>
<dbReference type="GO" id="GO:0003824">
    <property type="term" value="F:catalytic activity"/>
    <property type="evidence" value="ECO:0007669"/>
    <property type="project" value="InterPro"/>
</dbReference>
<dbReference type="InterPro" id="IPR001544">
    <property type="entry name" value="Aminotrans_IV"/>
</dbReference>
<reference evidence="1 2" key="1">
    <citation type="journal article" date="2012" name="Genome Biol.">
        <title>Genome and low-iron response of an oceanic diatom adapted to chronic iron limitation.</title>
        <authorList>
            <person name="Lommer M."/>
            <person name="Specht M."/>
            <person name="Roy A.S."/>
            <person name="Kraemer L."/>
            <person name="Andreson R."/>
            <person name="Gutowska M.A."/>
            <person name="Wolf J."/>
            <person name="Bergner S.V."/>
            <person name="Schilhabel M.B."/>
            <person name="Klostermeier U.C."/>
            <person name="Beiko R.G."/>
            <person name="Rosenstiel P."/>
            <person name="Hippler M."/>
            <person name="Laroche J."/>
        </authorList>
    </citation>
    <scope>NUCLEOTIDE SEQUENCE [LARGE SCALE GENOMIC DNA]</scope>
    <source>
        <strain evidence="1 2">CCMP1005</strain>
    </source>
</reference>
<evidence type="ECO:0000313" key="2">
    <source>
        <dbReference type="Proteomes" id="UP000266841"/>
    </source>
</evidence>
<dbReference type="InterPro" id="IPR043132">
    <property type="entry name" value="BCAT-like_C"/>
</dbReference>
<dbReference type="Proteomes" id="UP000266841">
    <property type="component" value="Unassembled WGS sequence"/>
</dbReference>
<comment type="caution">
    <text evidence="1">The sequence shown here is derived from an EMBL/GenBank/DDBJ whole genome shotgun (WGS) entry which is preliminary data.</text>
</comment>
<dbReference type="OMA" id="HEGCESA"/>
<dbReference type="AlphaFoldDB" id="K0S438"/>
<dbReference type="eggNOG" id="ENOG502QREQ">
    <property type="taxonomic scope" value="Eukaryota"/>
</dbReference>
<sequence length="516" mass="57199">MSVSRFSFSSIHQVGKTAATKAVHEGCESAVSRLGGRSPNSCDATMGKDRARNAAESFMLSFGLRFYEVASEISDLIRGSLWPEGREMKAVDDTMHVCVSGAEPGGQCTTVTTAHSLSSSCSSMRFIPIGLLRFLWGCDGLASSSMGITRHLQYLQTAAVMQVAKSSLAAAASSSKMELPPSAQFVVSRNGVKLPWHRINNRCEGGEYPSSGGGNSDSDTPMSAATLLQVLSRGAYTTCRTIDHGRRVYLFDFHVNRIDDSTQRIFVDDLDRSHAEAWSRDSIRDCVRSTIRYYRETYYQDEAGSADFRIVLLATLEENPLSRRGESKEGVLYCHVGELSKRSDTEHIRVLIQGRGRENAEAKDSKWILDRKRLITPESASYEEIILLDENGELLEGTQTNFYVVRDEALITADEGILLGSVRDSVLRVCRSHNVNVELRPPTMDDLKHASGVFISSTSRLVMPVHNVVLGDLIQGDSDASGECARCYHYRNCRITERIKEWVLRDVETHSTLIET</sequence>
<dbReference type="Gene3D" id="3.20.10.10">
    <property type="entry name" value="D-amino Acid Aminotransferase, subunit A, domain 2"/>
    <property type="match status" value="1"/>
</dbReference>
<proteinExistence type="predicted"/>